<evidence type="ECO:0000256" key="4">
    <source>
        <dbReference type="ARBA" id="ARBA00022490"/>
    </source>
</evidence>
<feature type="compositionally biased region" description="Acidic residues" evidence="9">
    <location>
        <begin position="168"/>
        <end position="184"/>
    </location>
</feature>
<accession>A0A7S3GPW2</accession>
<keyword evidence="8" id="KW-0966">Cell projection</keyword>
<keyword evidence="5" id="KW-0970">Cilium biogenesis/degradation</keyword>
<sequence length="462" mass="50733">MGLLWVQLFDEVLVMIARSNTFQSLCHYRLSFNPTLTENYYLDDAVTELSLGDFSEEKSTKSKKAAKSVSQKAAASEKPHTAPAVQVNVPMPTVTNEVDGGASTVTGGGSMAEEGGLALDSMAQAPSVASIPEGPMEGAVNALRSEHDEDAGSIGSAGVGLGQRSAAEEGEDEQQEEEEEEEPEVPSSGARLLTAEDTPDFMLLPLELQGYCPWTIIEARGLLVPGKPALGIVQYEGLNYVCDHATAIKAFMAKPESYLAQIKEKALRNPEYIHLLRLHRWFPTASIARLLRMHEMETNNKTGMPLSKDASTGTPTHFVESYIDINYHWNEWELRRRALKMVNLKNCATSSQQTDASHFLRDNETQVYPHRIKGTQTKREKGTNPPTVTTYVAGLRGKQRVAEDRRNGVLNNNQFEGELPESVNQATELEYAHSGVVTLTLDMSSYHGYPLTSSGVKTATKK</sequence>
<evidence type="ECO:0000256" key="5">
    <source>
        <dbReference type="ARBA" id="ARBA00022794"/>
    </source>
</evidence>
<name>A0A7S3GPW2_9STRA</name>
<dbReference type="GO" id="GO:0003356">
    <property type="term" value="P:regulation of cilium beat frequency"/>
    <property type="evidence" value="ECO:0007669"/>
    <property type="project" value="TreeGrafter"/>
</dbReference>
<evidence type="ECO:0000256" key="1">
    <source>
        <dbReference type="ARBA" id="ARBA00004430"/>
    </source>
</evidence>
<evidence type="ECO:0000256" key="6">
    <source>
        <dbReference type="ARBA" id="ARBA00023069"/>
    </source>
</evidence>
<keyword evidence="6" id="KW-0969">Cilium</keyword>
<gene>
    <name evidence="10" type="ORF">SELO1098_LOCUS1691</name>
</gene>
<keyword evidence="7" id="KW-0206">Cytoskeleton</keyword>
<protein>
    <recommendedName>
        <fullName evidence="3">Cilia- and flagella-associated protein 206</fullName>
    </recommendedName>
</protein>
<evidence type="ECO:0000256" key="9">
    <source>
        <dbReference type="SAM" id="MobiDB-lite"/>
    </source>
</evidence>
<dbReference type="Pfam" id="PF12018">
    <property type="entry name" value="FAP206"/>
    <property type="match status" value="1"/>
</dbReference>
<proteinExistence type="inferred from homology"/>
<dbReference type="GO" id="GO:0030030">
    <property type="term" value="P:cell projection organization"/>
    <property type="evidence" value="ECO:0007669"/>
    <property type="project" value="UniProtKB-KW"/>
</dbReference>
<keyword evidence="4" id="KW-0963">Cytoplasm</keyword>
<evidence type="ECO:0000313" key="10">
    <source>
        <dbReference type="EMBL" id="CAE0272865.1"/>
    </source>
</evidence>
<dbReference type="PANTHER" id="PTHR21442:SF0">
    <property type="entry name" value="CILIA- AND FLAGELLA-ASSOCIATED PROTEIN 206"/>
    <property type="match status" value="1"/>
</dbReference>
<comment type="subcellular location">
    <subcellularLocation>
        <location evidence="1">Cytoplasm</location>
        <location evidence="1">Cytoskeleton</location>
        <location evidence="1">Cilium axoneme</location>
    </subcellularLocation>
</comment>
<dbReference type="EMBL" id="HBIC01003205">
    <property type="protein sequence ID" value="CAE0272865.1"/>
    <property type="molecule type" value="Transcribed_RNA"/>
</dbReference>
<feature type="region of interest" description="Disordered" evidence="9">
    <location>
        <begin position="147"/>
        <end position="190"/>
    </location>
</feature>
<dbReference type="GO" id="GO:0005930">
    <property type="term" value="C:axoneme"/>
    <property type="evidence" value="ECO:0007669"/>
    <property type="project" value="UniProtKB-SubCell"/>
</dbReference>
<evidence type="ECO:0000256" key="3">
    <source>
        <dbReference type="ARBA" id="ARBA00021602"/>
    </source>
</evidence>
<dbReference type="AlphaFoldDB" id="A0A7S3GPW2"/>
<evidence type="ECO:0000256" key="8">
    <source>
        <dbReference type="ARBA" id="ARBA00023273"/>
    </source>
</evidence>
<reference evidence="10" key="1">
    <citation type="submission" date="2021-01" db="EMBL/GenBank/DDBJ databases">
        <authorList>
            <person name="Corre E."/>
            <person name="Pelletier E."/>
            <person name="Niang G."/>
            <person name="Scheremetjew M."/>
            <person name="Finn R."/>
            <person name="Kale V."/>
            <person name="Holt S."/>
            <person name="Cochrane G."/>
            <person name="Meng A."/>
            <person name="Brown T."/>
            <person name="Cohen L."/>
        </authorList>
    </citation>
    <scope>NUCLEOTIDE SEQUENCE</scope>
    <source>
        <strain evidence="10">CCAP 955/1</strain>
    </source>
</reference>
<dbReference type="InterPro" id="IPR021897">
    <property type="entry name" value="FAP206"/>
</dbReference>
<evidence type="ECO:0000256" key="2">
    <source>
        <dbReference type="ARBA" id="ARBA00010500"/>
    </source>
</evidence>
<organism evidence="10">
    <name type="scientific">Spumella elongata</name>
    <dbReference type="NCBI Taxonomy" id="89044"/>
    <lineage>
        <taxon>Eukaryota</taxon>
        <taxon>Sar</taxon>
        <taxon>Stramenopiles</taxon>
        <taxon>Ochrophyta</taxon>
        <taxon>Chrysophyceae</taxon>
        <taxon>Chromulinales</taxon>
        <taxon>Chromulinaceae</taxon>
        <taxon>Spumella</taxon>
    </lineage>
</organism>
<evidence type="ECO:0000256" key="7">
    <source>
        <dbReference type="ARBA" id="ARBA00023212"/>
    </source>
</evidence>
<dbReference type="PANTHER" id="PTHR21442">
    <property type="entry name" value="CILIA- AND FLAGELLA-ASSOCIATED PROTEIN 206"/>
    <property type="match status" value="1"/>
</dbReference>
<dbReference type="GO" id="GO:0036064">
    <property type="term" value="C:ciliary basal body"/>
    <property type="evidence" value="ECO:0007669"/>
    <property type="project" value="TreeGrafter"/>
</dbReference>
<comment type="similarity">
    <text evidence="2">Belongs to the CFAP206 family.</text>
</comment>